<reference evidence="1" key="1">
    <citation type="submission" date="2018-05" db="EMBL/GenBank/DDBJ databases">
        <authorList>
            <person name="Lanie J.A."/>
            <person name="Ng W.-L."/>
            <person name="Kazmierczak K.M."/>
            <person name="Andrzejewski T.M."/>
            <person name="Davidsen T.M."/>
            <person name="Wayne K.J."/>
            <person name="Tettelin H."/>
            <person name="Glass J.I."/>
            <person name="Rusch D."/>
            <person name="Podicherti R."/>
            <person name="Tsui H.-C.T."/>
            <person name="Winkler M.E."/>
        </authorList>
    </citation>
    <scope>NUCLEOTIDE SEQUENCE</scope>
</reference>
<evidence type="ECO:0000313" key="1">
    <source>
        <dbReference type="EMBL" id="SVB48388.1"/>
    </source>
</evidence>
<protein>
    <submittedName>
        <fullName evidence="1">Uncharacterized protein</fullName>
    </submittedName>
</protein>
<name>A0A382ECI5_9ZZZZ</name>
<accession>A0A382ECI5</accession>
<gene>
    <name evidence="1" type="ORF">METZ01_LOCUS201242</name>
</gene>
<sequence>MMRRTFSWLETFQFEFIFHEKQTFFDVSFPAVEVVVEIKNIFGVITFDEVI</sequence>
<dbReference type="EMBL" id="UINC01043817">
    <property type="protein sequence ID" value="SVB48388.1"/>
    <property type="molecule type" value="Genomic_DNA"/>
</dbReference>
<proteinExistence type="predicted"/>
<organism evidence="1">
    <name type="scientific">marine metagenome</name>
    <dbReference type="NCBI Taxonomy" id="408172"/>
    <lineage>
        <taxon>unclassified sequences</taxon>
        <taxon>metagenomes</taxon>
        <taxon>ecological metagenomes</taxon>
    </lineage>
</organism>
<dbReference type="AlphaFoldDB" id="A0A382ECI5"/>